<reference evidence="2 3" key="1">
    <citation type="journal article" date="2004" name="Proc. Natl. Acad. Sci. U.S.A.">
        <title>Genetic organization of the psbAD region in phages infecting marine Synechococcus strains.</title>
        <authorList>
            <person name="Millard A."/>
            <person name="Clokie M.R."/>
            <person name="Shub D.A."/>
            <person name="Mann N.H."/>
        </authorList>
    </citation>
    <scope>NUCLEOTIDE SEQUENCE [LARGE SCALE GENOMIC DNA]</scope>
</reference>
<sequence length="169" mass="19667">MVMEIFHSVFADYDLRTIDKTLSQPKWRYGHGSREDGCGIPFWIMELDDDIFFTEYLLNIIRDLVDEPDLNLEHVYANGHVFGDKAMPHVDSYDDDGRTFLFYANDRWNPLWGGKTCFQLDDGTYQYINPSPNKAVYFPGKITHYAEEVSRVFSGLRVTIAWKLNGAKH</sequence>
<evidence type="ECO:0000313" key="2">
    <source>
        <dbReference type="EMBL" id="CAF34293.1"/>
    </source>
</evidence>
<protein>
    <submittedName>
        <fullName evidence="2">Hypothetical-Protein belonging to T4-LIKE GC: 166</fullName>
    </submittedName>
</protein>
<dbReference type="EMBL" id="AJ630128">
    <property type="protein sequence ID" value="CAF34293.1"/>
    <property type="molecule type" value="Genomic_DNA"/>
</dbReference>
<evidence type="ECO:0000313" key="3">
    <source>
        <dbReference type="Proteomes" id="UP000000994"/>
    </source>
</evidence>
<evidence type="ECO:0000259" key="1">
    <source>
        <dbReference type="Pfam" id="PF13640"/>
    </source>
</evidence>
<dbReference type="KEGG" id="vg:3260388"/>
<organismHost>
    <name type="scientific">Synechococcus</name>
    <dbReference type="NCBI Taxonomy" id="1129"/>
</organismHost>
<proteinExistence type="predicted"/>
<accession>Q5GQA9</accession>
<dbReference type="InterPro" id="IPR044862">
    <property type="entry name" value="Pro_4_hyd_alph_FE2OG_OXY"/>
</dbReference>
<organism evidence="2 3">
    <name type="scientific">Synechococcus phage S-PM2</name>
    <dbReference type="NCBI Taxonomy" id="238854"/>
    <lineage>
        <taxon>Viruses</taxon>
        <taxon>Duplodnaviria</taxon>
        <taxon>Heunggongvirae</taxon>
        <taxon>Uroviricota</taxon>
        <taxon>Caudoviricetes</taxon>
        <taxon>Pantevenvirales</taxon>
        <taxon>Kyanoviridae</taxon>
        <taxon>Nodensvirus</taxon>
        <taxon>Nodensvirus spm2</taxon>
    </lineage>
</organism>
<dbReference type="Pfam" id="PF13640">
    <property type="entry name" value="2OG-FeII_Oxy_3"/>
    <property type="match status" value="1"/>
</dbReference>
<keyword evidence="3" id="KW-1185">Reference proteome</keyword>
<dbReference type="OrthoDB" id="16445at10239"/>
<name>Q5GQA9_BPSYP</name>
<gene>
    <name evidence="2" type="ORF">S-PM2p228</name>
</gene>
<dbReference type="Proteomes" id="UP000000994">
    <property type="component" value="Segment"/>
</dbReference>
<dbReference type="Gene3D" id="2.60.120.620">
    <property type="entry name" value="q2cbj1_9rhob like domain"/>
    <property type="match status" value="1"/>
</dbReference>
<reference evidence="2 3" key="2">
    <citation type="journal article" date="2005" name="J. Bacteriol.">
        <title>The genome of S-PM2, a 'photosynthetic' T4-type bacteriophage that infects marine Synechococcus strains.</title>
        <authorList>
            <person name="Mann N.H."/>
            <person name="Clokie M.R."/>
            <person name="Millard A."/>
            <person name="Cook A."/>
            <person name="Wilson W.H."/>
            <person name="Wheatley P.J."/>
            <person name="Letarov A."/>
            <person name="Krisch H.M."/>
        </authorList>
    </citation>
    <scope>NUCLEOTIDE SEQUENCE</scope>
</reference>
<dbReference type="RefSeq" id="YP_195263.1">
    <property type="nucleotide sequence ID" value="NC_006820.1"/>
</dbReference>
<feature type="domain" description="Prolyl 4-hydroxylase alpha subunit Fe(2+) 2OG dioxygenase" evidence="1">
    <location>
        <begin position="83"/>
        <end position="152"/>
    </location>
</feature>